<dbReference type="EMBL" id="JAGTJJ010000005">
    <property type="protein sequence ID" value="MDC3981769.1"/>
    <property type="molecule type" value="Genomic_DNA"/>
</dbReference>
<comment type="caution">
    <text evidence="3">The sequence shown here is derived from an EMBL/GenBank/DDBJ whole genome shotgun (WGS) entry which is preliminary data.</text>
</comment>
<evidence type="ECO:0000313" key="4">
    <source>
        <dbReference type="Proteomes" id="UP001151081"/>
    </source>
</evidence>
<dbReference type="Pfam" id="PF01425">
    <property type="entry name" value="Amidase"/>
    <property type="match status" value="1"/>
</dbReference>
<dbReference type="InterPro" id="IPR000120">
    <property type="entry name" value="Amidase"/>
</dbReference>
<organism evidence="3 4">
    <name type="scientific">Polyangium jinanense</name>
    <dbReference type="NCBI Taxonomy" id="2829994"/>
    <lineage>
        <taxon>Bacteria</taxon>
        <taxon>Pseudomonadati</taxon>
        <taxon>Myxococcota</taxon>
        <taxon>Polyangia</taxon>
        <taxon>Polyangiales</taxon>
        <taxon>Polyangiaceae</taxon>
        <taxon>Polyangium</taxon>
    </lineage>
</organism>
<dbReference type="Proteomes" id="UP001151081">
    <property type="component" value="Unassembled WGS sequence"/>
</dbReference>
<dbReference type="PANTHER" id="PTHR11895:SF7">
    <property type="entry name" value="GLUTAMYL-TRNA(GLN) AMIDOTRANSFERASE SUBUNIT A, MITOCHONDRIAL"/>
    <property type="match status" value="1"/>
</dbReference>
<name>A0A9X4AR59_9BACT</name>
<keyword evidence="4" id="KW-1185">Reference proteome</keyword>
<feature type="domain" description="Amidase" evidence="2">
    <location>
        <begin position="10"/>
        <end position="434"/>
    </location>
</feature>
<dbReference type="SUPFAM" id="SSF75304">
    <property type="entry name" value="Amidase signature (AS) enzymes"/>
    <property type="match status" value="1"/>
</dbReference>
<accession>A0A9X4AR59</accession>
<dbReference type="NCBIfam" id="NF005687">
    <property type="entry name" value="PRK07487.1"/>
    <property type="match status" value="1"/>
</dbReference>
<evidence type="ECO:0000256" key="1">
    <source>
        <dbReference type="ARBA" id="ARBA00009199"/>
    </source>
</evidence>
<dbReference type="RefSeq" id="WP_372518174.1">
    <property type="nucleotide sequence ID" value="NZ_JAGTJJ010000005.1"/>
</dbReference>
<evidence type="ECO:0000313" key="3">
    <source>
        <dbReference type="EMBL" id="MDC3981769.1"/>
    </source>
</evidence>
<proteinExistence type="inferred from homology"/>
<sequence>MRRGEVSAAEIVESHLLRIAEVNPTINAITQLLGDRARKEAAELDRRRAAGEALGPLAGVPFTVKDNIAIGGVATTHGIARFRELVATVDAPPVARLRAAGAIPIAHTNLPDLTIGGMHTRSELFGETRNPWDRACTPGGTSGGDGAAVASGMAPLGLGNDSGGSIRIPAAFCGVAGLKPTYGRFPADHRIGPDDPTLASQLIPVDGPIARTVRDLRAVYEILAGPDARDPRVVPVPLAGPPLPSFPRVAVVADPGGKGVHSDVRAAVERAAAALEDAGYPVVEVQDVPRLEDALSAYGQMIMTEFSLIWPMLKTILPRSSLPYIEMSMERSKPVDLAGYLRLTSVRLGIQRDWARFFLEYPLVLGPVFTEPPVAPGLESSGPEGHARVTSGMRLCTATSFVGVPAVAVSAGLFGGMPQGVQIIGAMYREDLCLDAAQAIEERIGQITPIDPR</sequence>
<gene>
    <name evidence="3" type="ORF">KEG57_14735</name>
</gene>
<dbReference type="Gene3D" id="3.90.1300.10">
    <property type="entry name" value="Amidase signature (AS) domain"/>
    <property type="match status" value="1"/>
</dbReference>
<dbReference type="GO" id="GO:0003824">
    <property type="term" value="F:catalytic activity"/>
    <property type="evidence" value="ECO:0007669"/>
    <property type="project" value="InterPro"/>
</dbReference>
<dbReference type="InterPro" id="IPR036928">
    <property type="entry name" value="AS_sf"/>
</dbReference>
<reference evidence="3 4" key="1">
    <citation type="submission" date="2021-04" db="EMBL/GenBank/DDBJ databases">
        <title>Genome analysis of Polyangium sp.</title>
        <authorList>
            <person name="Li Y."/>
            <person name="Wang J."/>
        </authorList>
    </citation>
    <scope>NUCLEOTIDE SEQUENCE [LARGE SCALE GENOMIC DNA]</scope>
    <source>
        <strain evidence="3 4">SDU14</strain>
    </source>
</reference>
<dbReference type="InterPro" id="IPR023631">
    <property type="entry name" value="Amidase_dom"/>
</dbReference>
<evidence type="ECO:0000259" key="2">
    <source>
        <dbReference type="Pfam" id="PF01425"/>
    </source>
</evidence>
<dbReference type="PANTHER" id="PTHR11895">
    <property type="entry name" value="TRANSAMIDASE"/>
    <property type="match status" value="1"/>
</dbReference>
<comment type="similarity">
    <text evidence="1">Belongs to the amidase family.</text>
</comment>
<protein>
    <recommendedName>
        <fullName evidence="2">Amidase domain-containing protein</fullName>
    </recommendedName>
</protein>
<dbReference type="AlphaFoldDB" id="A0A9X4AR59"/>